<dbReference type="Pfam" id="PF04451">
    <property type="entry name" value="Capsid_NCLDV"/>
    <property type="match status" value="1"/>
</dbReference>
<dbReference type="InterPro" id="IPR031654">
    <property type="entry name" value="Capsid_N"/>
</dbReference>
<dbReference type="InterPro" id="IPR038519">
    <property type="entry name" value="MCP_C_sf"/>
</dbReference>
<reference evidence="3" key="1">
    <citation type="journal article" date="2020" name="Nature">
        <title>Giant virus diversity and host interactions through global metagenomics.</title>
        <authorList>
            <person name="Schulz F."/>
            <person name="Roux S."/>
            <person name="Paez-Espino D."/>
            <person name="Jungbluth S."/>
            <person name="Walsh D.A."/>
            <person name="Denef V.J."/>
            <person name="McMahon K.D."/>
            <person name="Konstantinidis K.T."/>
            <person name="Eloe-Fadrosh E.A."/>
            <person name="Kyrpides N.C."/>
            <person name="Woyke T."/>
        </authorList>
    </citation>
    <scope>NUCLEOTIDE SEQUENCE</scope>
    <source>
        <strain evidence="3">GVMAG-S-1101164-72</strain>
    </source>
</reference>
<evidence type="ECO:0000313" key="3">
    <source>
        <dbReference type="EMBL" id="QHS81804.1"/>
    </source>
</evidence>
<dbReference type="InterPro" id="IPR016112">
    <property type="entry name" value="VP_dsDNA_II"/>
</dbReference>
<evidence type="ECO:0000259" key="1">
    <source>
        <dbReference type="Pfam" id="PF04451"/>
    </source>
</evidence>
<dbReference type="Gene3D" id="2.70.9.20">
    <property type="entry name" value="Major capsid protein Vp54"/>
    <property type="match status" value="1"/>
</dbReference>
<feature type="domain" description="Major capsid protein C-terminal" evidence="1">
    <location>
        <begin position="340"/>
        <end position="507"/>
    </location>
</feature>
<feature type="domain" description="Major capsid protein N-terminal" evidence="2">
    <location>
        <begin position="49"/>
        <end position="249"/>
    </location>
</feature>
<evidence type="ECO:0000259" key="2">
    <source>
        <dbReference type="Pfam" id="PF16903"/>
    </source>
</evidence>
<dbReference type="SUPFAM" id="SSF49749">
    <property type="entry name" value="Group II dsDNA viruses VP"/>
    <property type="match status" value="2"/>
</dbReference>
<dbReference type="GO" id="GO:0005198">
    <property type="term" value="F:structural molecule activity"/>
    <property type="evidence" value="ECO:0007669"/>
    <property type="project" value="InterPro"/>
</dbReference>
<protein>
    <recommendedName>
        <fullName evidence="4">Major capsid protein N-terminal domain-containing protein</fullName>
    </recommendedName>
</protein>
<dbReference type="AlphaFoldDB" id="A0A6C0APY2"/>
<dbReference type="EMBL" id="MN740760">
    <property type="protein sequence ID" value="QHS81804.1"/>
    <property type="molecule type" value="Genomic_DNA"/>
</dbReference>
<dbReference type="Gene3D" id="2.70.9.10">
    <property type="entry name" value="Adenovirus Type 2 Hexon, domain 4"/>
    <property type="match status" value="1"/>
</dbReference>
<proteinExistence type="predicted"/>
<sequence>MASSRPRGDITTVIDLASRDAQDDYFFPLDTDKSWFHREPSTTYPMTMTSQEFAHRGTADWGGRLTFELNALTAGDLLQALVLQIRLGSWYDPATILKMSTQDYTIDVSDASNVPWTYINSLGTSIIEYAEFEVGDQTLERLDGAFIKLYSSLIPDENMLIGLTADANGLTSLNNVANNTGSMNPQRPWPTQNGVYYCLLPFFFLRTRFKEVFPLLSCKEGSVRVNVQLRPFSDCVRTIAKARQSCTDTPLGSSVIFKVDTVPEYIQKGKYRIPVAQLDIVKYTAPLAIPAIQDFRVLTYCALVDSSVRDAYIHRPFEQLTKFVTNFYFDEPYKYLASKTNSDSDTIELSLPLELNHPTQEIVWVFRRKGVAINNEWGNFSPVLETQYNIDSVHQPWLVYATLRINGFIVEQAEGEWWRRHIASSHKGGWNAWASYAYGYSFAMDPDAHQPSGSANMSRSTSIRLDLQVRVPTAVPVPSGFDANVSQGWEIHVYAVHLNWLRFQNGLCQKLYED</sequence>
<dbReference type="Pfam" id="PF16903">
    <property type="entry name" value="Capsid_N"/>
    <property type="match status" value="1"/>
</dbReference>
<accession>A0A6C0APY2</accession>
<dbReference type="InterPro" id="IPR007542">
    <property type="entry name" value="MCP_C"/>
</dbReference>
<evidence type="ECO:0008006" key="4">
    <source>
        <dbReference type="Google" id="ProtNLM"/>
    </source>
</evidence>
<name>A0A6C0APY2_9ZZZZ</name>
<organism evidence="3">
    <name type="scientific">viral metagenome</name>
    <dbReference type="NCBI Taxonomy" id="1070528"/>
    <lineage>
        <taxon>unclassified sequences</taxon>
        <taxon>metagenomes</taxon>
        <taxon>organismal metagenomes</taxon>
    </lineage>
</organism>